<evidence type="ECO:0000313" key="2">
    <source>
        <dbReference type="Proteomes" id="UP000198211"/>
    </source>
</evidence>
<dbReference type="OrthoDB" id="125178at2759"/>
<organism evidence="1 2">
    <name type="scientific">Phytophthora megakarya</name>
    <dbReference type="NCBI Taxonomy" id="4795"/>
    <lineage>
        <taxon>Eukaryota</taxon>
        <taxon>Sar</taxon>
        <taxon>Stramenopiles</taxon>
        <taxon>Oomycota</taxon>
        <taxon>Peronosporomycetes</taxon>
        <taxon>Peronosporales</taxon>
        <taxon>Peronosporaceae</taxon>
        <taxon>Phytophthora</taxon>
    </lineage>
</organism>
<comment type="caution">
    <text evidence="1">The sequence shown here is derived from an EMBL/GenBank/DDBJ whole genome shotgun (WGS) entry which is preliminary data.</text>
</comment>
<dbReference type="EMBL" id="NBNE01004409">
    <property type="protein sequence ID" value="OWZ05481.1"/>
    <property type="molecule type" value="Genomic_DNA"/>
</dbReference>
<proteinExistence type="predicted"/>
<accession>A0A225VIS5</accession>
<sequence>MARNSYERLKGFYPLRNTGVADEVAATTKLEGGPATKWKQALSKVKVVNALGKKADEISGAEKKVEVAVHKIQEGVKLNPLDDANPQWKRTVSNLKRSEQLKNVDETQVVKITESVAAEMTKKSSSWSNIHEALLLVYGAALTAMIDQSKIRLIY</sequence>
<gene>
    <name evidence="1" type="ORF">PHMEG_00022426</name>
</gene>
<evidence type="ECO:0000313" key="1">
    <source>
        <dbReference type="EMBL" id="OWZ05481.1"/>
    </source>
</evidence>
<name>A0A225VIS5_9STRA</name>
<keyword evidence="2" id="KW-1185">Reference proteome</keyword>
<reference evidence="2" key="1">
    <citation type="submission" date="2017-03" db="EMBL/GenBank/DDBJ databases">
        <title>Phytopthora megakarya and P. palmivora, two closely related causual agents of cacao black pod achieved similar genome size and gene model numbers by different mechanisms.</title>
        <authorList>
            <person name="Ali S."/>
            <person name="Shao J."/>
            <person name="Larry D.J."/>
            <person name="Kronmiller B."/>
            <person name="Shen D."/>
            <person name="Strem M.D."/>
            <person name="Melnick R.L."/>
            <person name="Guiltinan M.J."/>
            <person name="Tyler B.M."/>
            <person name="Meinhardt L.W."/>
            <person name="Bailey B.A."/>
        </authorList>
    </citation>
    <scope>NUCLEOTIDE SEQUENCE [LARGE SCALE GENOMIC DNA]</scope>
    <source>
        <strain evidence="2">zdho120</strain>
    </source>
</reference>
<protein>
    <submittedName>
        <fullName evidence="1">RxLR effector protein</fullName>
    </submittedName>
</protein>
<dbReference type="Proteomes" id="UP000198211">
    <property type="component" value="Unassembled WGS sequence"/>
</dbReference>
<dbReference type="AlphaFoldDB" id="A0A225VIS5"/>